<reference evidence="1 2" key="1">
    <citation type="submission" date="2016-08" db="EMBL/GenBank/DDBJ databases">
        <title>A Parts List for Fungal Cellulosomes Revealed by Comparative Genomics.</title>
        <authorList>
            <consortium name="DOE Joint Genome Institute"/>
            <person name="Haitjema C.H."/>
            <person name="Gilmore S.P."/>
            <person name="Henske J.K."/>
            <person name="Solomon K.V."/>
            <person name="De Groot R."/>
            <person name="Kuo A."/>
            <person name="Mondo S.J."/>
            <person name="Salamov A.A."/>
            <person name="Labutti K."/>
            <person name="Zhao Z."/>
            <person name="Chiniquy J."/>
            <person name="Barry K."/>
            <person name="Brewer H.M."/>
            <person name="Purvine S.O."/>
            <person name="Wright A.T."/>
            <person name="Boxma B."/>
            <person name="Van Alen T."/>
            <person name="Hackstein J.H."/>
            <person name="Baker S.E."/>
            <person name="Grigoriev I.V."/>
            <person name="O'Malley M.A."/>
        </authorList>
    </citation>
    <scope>NUCLEOTIDE SEQUENCE [LARGE SCALE GENOMIC DNA]</scope>
    <source>
        <strain evidence="1 2">G1</strain>
    </source>
</reference>
<keyword evidence="2" id="KW-1185">Reference proteome</keyword>
<dbReference type="EMBL" id="MCOG01000007">
    <property type="protein sequence ID" value="ORY83371.1"/>
    <property type="molecule type" value="Genomic_DNA"/>
</dbReference>
<sequence>MILEYQYINSNNFISSKNQIIGKNFSDTINSEFNQNLENFNQNPKTNTITDEIFSNTINFSDSKNNLNNNNNNNLNINRNNKRKSNFTNNNIIMYSKLNLNNNNNIYFNNNYYYNPNN</sequence>
<evidence type="ECO:0000313" key="1">
    <source>
        <dbReference type="EMBL" id="ORY83371.1"/>
    </source>
</evidence>
<evidence type="ECO:0000313" key="2">
    <source>
        <dbReference type="Proteomes" id="UP000193920"/>
    </source>
</evidence>
<accession>A0A1Y2FHD1</accession>
<comment type="caution">
    <text evidence="1">The sequence shown here is derived from an EMBL/GenBank/DDBJ whole genome shotgun (WGS) entry which is preliminary data.</text>
</comment>
<dbReference type="Proteomes" id="UP000193920">
    <property type="component" value="Unassembled WGS sequence"/>
</dbReference>
<dbReference type="AlphaFoldDB" id="A0A1Y2FHD1"/>
<name>A0A1Y2FHD1_9FUNG</name>
<gene>
    <name evidence="1" type="ORF">LY90DRAFT_499566</name>
</gene>
<proteinExistence type="predicted"/>
<protein>
    <submittedName>
        <fullName evidence="1">Uncharacterized protein</fullName>
    </submittedName>
</protein>
<organism evidence="1 2">
    <name type="scientific">Neocallimastix californiae</name>
    <dbReference type="NCBI Taxonomy" id="1754190"/>
    <lineage>
        <taxon>Eukaryota</taxon>
        <taxon>Fungi</taxon>
        <taxon>Fungi incertae sedis</taxon>
        <taxon>Chytridiomycota</taxon>
        <taxon>Chytridiomycota incertae sedis</taxon>
        <taxon>Neocallimastigomycetes</taxon>
        <taxon>Neocallimastigales</taxon>
        <taxon>Neocallimastigaceae</taxon>
        <taxon>Neocallimastix</taxon>
    </lineage>
</organism>